<name>A0A1H9UHP3_9BACI</name>
<dbReference type="PANTHER" id="PTHR28629:SF4">
    <property type="entry name" value="TRIOKINASE_FMN CYCLASE"/>
    <property type="match status" value="1"/>
</dbReference>
<dbReference type="PANTHER" id="PTHR28629">
    <property type="entry name" value="TRIOKINASE/FMN CYCLASE"/>
    <property type="match status" value="1"/>
</dbReference>
<dbReference type="InterPro" id="IPR004006">
    <property type="entry name" value="DhaK_dom"/>
</dbReference>
<proteinExistence type="predicted"/>
<dbReference type="InterPro" id="IPR050861">
    <property type="entry name" value="Dihydroxyacetone_Kinase"/>
</dbReference>
<dbReference type="Pfam" id="PF02733">
    <property type="entry name" value="Dak1"/>
    <property type="match status" value="1"/>
</dbReference>
<dbReference type="GO" id="GO:0004371">
    <property type="term" value="F:glycerone kinase activity"/>
    <property type="evidence" value="ECO:0007669"/>
    <property type="project" value="InterPro"/>
</dbReference>
<reference evidence="3" key="1">
    <citation type="submission" date="2016-10" db="EMBL/GenBank/DDBJ databases">
        <authorList>
            <person name="de Groot N.N."/>
        </authorList>
    </citation>
    <scope>NUCLEOTIDE SEQUENCE [LARGE SCALE GENOMIC DNA]</scope>
    <source>
        <strain evidence="3">10nlg</strain>
    </source>
</reference>
<dbReference type="AlphaFoldDB" id="A0A1H9UHP3"/>
<dbReference type="GO" id="GO:0019563">
    <property type="term" value="P:glycerol catabolic process"/>
    <property type="evidence" value="ECO:0007669"/>
    <property type="project" value="TreeGrafter"/>
</dbReference>
<dbReference type="OrthoDB" id="9806345at2"/>
<keyword evidence="2" id="KW-0808">Transferase</keyword>
<keyword evidence="2" id="KW-0418">Kinase</keyword>
<dbReference type="PROSITE" id="PS51481">
    <property type="entry name" value="DHAK"/>
    <property type="match status" value="1"/>
</dbReference>
<dbReference type="NCBIfam" id="TIGR02363">
    <property type="entry name" value="dhaK1"/>
    <property type="match status" value="1"/>
</dbReference>
<dbReference type="FunFam" id="3.40.50.10440:FF:000001">
    <property type="entry name" value="Dihydroxyacetone kinase, DhaK subunit"/>
    <property type="match status" value="1"/>
</dbReference>
<evidence type="ECO:0000313" key="2">
    <source>
        <dbReference type="EMBL" id="SES08583.1"/>
    </source>
</evidence>
<dbReference type="Proteomes" id="UP000199318">
    <property type="component" value="Unassembled WGS sequence"/>
</dbReference>
<dbReference type="GO" id="GO:0005829">
    <property type="term" value="C:cytosol"/>
    <property type="evidence" value="ECO:0007669"/>
    <property type="project" value="TreeGrafter"/>
</dbReference>
<dbReference type="Gene3D" id="3.30.1180.20">
    <property type="entry name" value="Dihydroxyacetone kinase, domain 2"/>
    <property type="match status" value="1"/>
</dbReference>
<gene>
    <name evidence="2" type="ORF">SAMN05444126_11439</name>
</gene>
<accession>A0A1H9UHP3</accession>
<dbReference type="EMBL" id="FOGV01000014">
    <property type="protein sequence ID" value="SES08583.1"/>
    <property type="molecule type" value="Genomic_DNA"/>
</dbReference>
<evidence type="ECO:0000313" key="3">
    <source>
        <dbReference type="Proteomes" id="UP000199318"/>
    </source>
</evidence>
<evidence type="ECO:0000259" key="1">
    <source>
        <dbReference type="PROSITE" id="PS51481"/>
    </source>
</evidence>
<dbReference type="STRING" id="1464123.SAMN05444126_11439"/>
<protein>
    <submittedName>
        <fullName evidence="2">Dihydroxyacetone kinase, N-terminal domain</fullName>
    </submittedName>
</protein>
<organism evidence="2 3">
    <name type="scientific">Salisediminibacterium halotolerans</name>
    <dbReference type="NCBI Taxonomy" id="517425"/>
    <lineage>
        <taxon>Bacteria</taxon>
        <taxon>Bacillati</taxon>
        <taxon>Bacillota</taxon>
        <taxon>Bacilli</taxon>
        <taxon>Bacillales</taxon>
        <taxon>Bacillaceae</taxon>
        <taxon>Salisediminibacterium</taxon>
    </lineage>
</organism>
<dbReference type="SUPFAM" id="SSF82549">
    <property type="entry name" value="DAK1/DegV-like"/>
    <property type="match status" value="1"/>
</dbReference>
<comment type="caution">
    <text evidence="2">The sequence shown here is derived from an EMBL/GenBank/DDBJ whole genome shotgun (WGS) entry which is preliminary data.</text>
</comment>
<feature type="domain" description="DhaK" evidence="1">
    <location>
        <begin position="7"/>
        <end position="328"/>
    </location>
</feature>
<sequence length="328" mass="35202">MKKIINEPSNVVDEMLDGFVYANGDRVKRIEDTTVIAQKDIQLNKVALVSGGGSGHEPAHAGFVGQGMLQAAVSGEVFTSPTPDQVFEGIKAADAGAGVFLIIKNYTGDVMNFDMAKELAEAEGINVDYVIVDDDIAVEDSTHTAGKRGVAGTVFVHKILGAAADRGYSLHDLKQLADRLVLNVKSVGVAMTAATVPEVGKPGFTLADDEMEYGVGIHSEPGYKRTAIKSAEEIAAELTAQLKKAFDFQTGQEYALLINGLGATPLMEQYILANDVNKQLSNEAIAIPYKKVGNWMTSLDMNGVSLTMLKLEDDWVELLNHPVSVTDW</sequence>
<dbReference type="Gene3D" id="3.40.50.10440">
    <property type="entry name" value="Dihydroxyacetone kinase, domain 1"/>
    <property type="match status" value="1"/>
</dbReference>
<keyword evidence="3" id="KW-1185">Reference proteome</keyword>
<dbReference type="InterPro" id="IPR012736">
    <property type="entry name" value="DhaK_1"/>
</dbReference>
<dbReference type="RefSeq" id="WP_093073074.1">
    <property type="nucleotide sequence ID" value="NZ_FOGV01000014.1"/>
</dbReference>